<sequence length="116" mass="12774">MCLAHGFEALQPRGMCVRLHRGGARECEQIITRWTRSTPPLNWLKRGNEALKEKLEFPAFNTWAMSPLPATVLPRGPTLRLCAGYVPVGVRLSGAVDSGLCHAGKTPARLYQKGHP</sequence>
<dbReference type="EMBL" id="JANPWB010000014">
    <property type="protein sequence ID" value="KAJ1095232.1"/>
    <property type="molecule type" value="Genomic_DNA"/>
</dbReference>
<dbReference type="AlphaFoldDB" id="A0AAV7LUQ5"/>
<proteinExistence type="predicted"/>
<reference evidence="1" key="1">
    <citation type="journal article" date="2022" name="bioRxiv">
        <title>Sequencing and chromosome-scale assembly of the giantPleurodeles waltlgenome.</title>
        <authorList>
            <person name="Brown T."/>
            <person name="Elewa A."/>
            <person name="Iarovenko S."/>
            <person name="Subramanian E."/>
            <person name="Araus A.J."/>
            <person name="Petzold A."/>
            <person name="Susuki M."/>
            <person name="Suzuki K.-i.T."/>
            <person name="Hayashi T."/>
            <person name="Toyoda A."/>
            <person name="Oliveira C."/>
            <person name="Osipova E."/>
            <person name="Leigh N.D."/>
            <person name="Simon A."/>
            <person name="Yun M.H."/>
        </authorList>
    </citation>
    <scope>NUCLEOTIDE SEQUENCE</scope>
    <source>
        <strain evidence="1">20211129_DDA</strain>
        <tissue evidence="1">Liver</tissue>
    </source>
</reference>
<organism evidence="1 2">
    <name type="scientific">Pleurodeles waltl</name>
    <name type="common">Iberian ribbed newt</name>
    <dbReference type="NCBI Taxonomy" id="8319"/>
    <lineage>
        <taxon>Eukaryota</taxon>
        <taxon>Metazoa</taxon>
        <taxon>Chordata</taxon>
        <taxon>Craniata</taxon>
        <taxon>Vertebrata</taxon>
        <taxon>Euteleostomi</taxon>
        <taxon>Amphibia</taxon>
        <taxon>Batrachia</taxon>
        <taxon>Caudata</taxon>
        <taxon>Salamandroidea</taxon>
        <taxon>Salamandridae</taxon>
        <taxon>Pleurodelinae</taxon>
        <taxon>Pleurodeles</taxon>
    </lineage>
</organism>
<comment type="caution">
    <text evidence="1">The sequence shown here is derived from an EMBL/GenBank/DDBJ whole genome shotgun (WGS) entry which is preliminary data.</text>
</comment>
<name>A0AAV7LUQ5_PLEWA</name>
<evidence type="ECO:0000313" key="2">
    <source>
        <dbReference type="Proteomes" id="UP001066276"/>
    </source>
</evidence>
<dbReference type="Proteomes" id="UP001066276">
    <property type="component" value="Chromosome 10"/>
</dbReference>
<gene>
    <name evidence="1" type="ORF">NDU88_000400</name>
</gene>
<keyword evidence="2" id="KW-1185">Reference proteome</keyword>
<accession>A0AAV7LUQ5</accession>
<protein>
    <submittedName>
        <fullName evidence="1">Uncharacterized protein</fullName>
    </submittedName>
</protein>
<evidence type="ECO:0000313" key="1">
    <source>
        <dbReference type="EMBL" id="KAJ1095232.1"/>
    </source>
</evidence>